<sequence length="257" mass="27909">MSILFRCGAIALLLAGCAPENVAAEPRDLPRLVPDPIQRDDRPTILRGWHEAHTTYSDNRLLPDNQAFDGAVLMTVKDVAVEFEAGLREALAHESVSEPVITARRDLTGGIPDMFSEAIDNPQGRYSTFTASARTASGPVQIAGFWLQTPQGEDIGATFEMFVAPPDIFAAMGGWFVPAARYFDISFVDPAKADLLAVGTAPPDEAAQSLAQHFGDFMSFILQSQALISSMQQQTLSIQQGLDQTNPRGLQDPMYKP</sequence>
<feature type="compositionally biased region" description="Polar residues" evidence="1">
    <location>
        <begin position="238"/>
        <end position="248"/>
    </location>
</feature>
<dbReference type="AlphaFoldDB" id="A0A6I4T8H3"/>
<evidence type="ECO:0000256" key="2">
    <source>
        <dbReference type="SAM" id="SignalP"/>
    </source>
</evidence>
<dbReference type="OrthoDB" id="7432299at2"/>
<evidence type="ECO:0000313" key="4">
    <source>
        <dbReference type="Proteomes" id="UP000438476"/>
    </source>
</evidence>
<feature type="signal peptide" evidence="2">
    <location>
        <begin position="1"/>
        <end position="23"/>
    </location>
</feature>
<comment type="caution">
    <text evidence="3">The sequence shown here is derived from an EMBL/GenBank/DDBJ whole genome shotgun (WGS) entry which is preliminary data.</text>
</comment>
<reference evidence="3 4" key="1">
    <citation type="submission" date="2019-12" db="EMBL/GenBank/DDBJ databases">
        <title>Genomic-based taxomic classification of the family Erythrobacteraceae.</title>
        <authorList>
            <person name="Xu L."/>
        </authorList>
    </citation>
    <scope>NUCLEOTIDE SEQUENCE [LARGE SCALE GENOMIC DNA]</scope>
    <source>
        <strain evidence="3 4">LMG 29518</strain>
    </source>
</reference>
<dbReference type="EMBL" id="WTYT01000006">
    <property type="protein sequence ID" value="MXO66978.1"/>
    <property type="molecule type" value="Genomic_DNA"/>
</dbReference>
<dbReference type="Proteomes" id="UP000438476">
    <property type="component" value="Unassembled WGS sequence"/>
</dbReference>
<dbReference type="RefSeq" id="WP_160737396.1">
    <property type="nucleotide sequence ID" value="NZ_WTYT01000006.1"/>
</dbReference>
<feature type="region of interest" description="Disordered" evidence="1">
    <location>
        <begin position="238"/>
        <end position="257"/>
    </location>
</feature>
<accession>A0A6I4T8H3</accession>
<proteinExistence type="predicted"/>
<name>A0A6I4T8H3_9SPHN</name>
<evidence type="ECO:0008006" key="5">
    <source>
        <dbReference type="Google" id="ProtNLM"/>
    </source>
</evidence>
<evidence type="ECO:0000313" key="3">
    <source>
        <dbReference type="EMBL" id="MXO66978.1"/>
    </source>
</evidence>
<keyword evidence="4" id="KW-1185">Reference proteome</keyword>
<feature type="chain" id="PRO_5026123350" description="DUF3313 family protein" evidence="2">
    <location>
        <begin position="24"/>
        <end position="257"/>
    </location>
</feature>
<dbReference type="PROSITE" id="PS51257">
    <property type="entry name" value="PROKAR_LIPOPROTEIN"/>
    <property type="match status" value="1"/>
</dbReference>
<organism evidence="3 4">
    <name type="scientific">Altericroceibacterium endophyticum</name>
    <dbReference type="NCBI Taxonomy" id="1808508"/>
    <lineage>
        <taxon>Bacteria</taxon>
        <taxon>Pseudomonadati</taxon>
        <taxon>Pseudomonadota</taxon>
        <taxon>Alphaproteobacteria</taxon>
        <taxon>Sphingomonadales</taxon>
        <taxon>Erythrobacteraceae</taxon>
        <taxon>Altericroceibacterium</taxon>
    </lineage>
</organism>
<evidence type="ECO:0000256" key="1">
    <source>
        <dbReference type="SAM" id="MobiDB-lite"/>
    </source>
</evidence>
<keyword evidence="2" id="KW-0732">Signal</keyword>
<protein>
    <recommendedName>
        <fullName evidence="5">DUF3313 family protein</fullName>
    </recommendedName>
</protein>
<gene>
    <name evidence="3" type="ORF">GRI91_14525</name>
</gene>